<evidence type="ECO:0000313" key="1">
    <source>
        <dbReference type="EMBL" id="GAJ12110.1"/>
    </source>
</evidence>
<gene>
    <name evidence="1" type="ORF">S12H4_51200</name>
</gene>
<dbReference type="AlphaFoldDB" id="X1VRI3"/>
<organism evidence="1">
    <name type="scientific">marine sediment metagenome</name>
    <dbReference type="NCBI Taxonomy" id="412755"/>
    <lineage>
        <taxon>unclassified sequences</taxon>
        <taxon>metagenomes</taxon>
        <taxon>ecological metagenomes</taxon>
    </lineage>
</organism>
<protein>
    <submittedName>
        <fullName evidence="1">Uncharacterized protein</fullName>
    </submittedName>
</protein>
<sequence>MITEATVKLTKYPPECIPDSWFGDVPANAEVSPPVLDLRRFSPYIVTLTNIQTTQPAGPPSYAYVVLRARYDDTRIEESVAALLPSLVGAWRLPAKDILYYNFLGLAIVENPLIKGNPHAYRVFGDGTLFMDTLFHPIPPYALVFYYAGILPVRDAFGLTLHLDPDAGKSQNQVIGGHCCPIIPDDHHSLLPPNQIRLIQQGDAIEERNFGQPRVDKRIDQTEVQGVIGIGGRDEPL</sequence>
<feature type="non-terminal residue" evidence="1">
    <location>
        <position position="237"/>
    </location>
</feature>
<dbReference type="EMBL" id="BARW01032334">
    <property type="protein sequence ID" value="GAJ12110.1"/>
    <property type="molecule type" value="Genomic_DNA"/>
</dbReference>
<comment type="caution">
    <text evidence="1">The sequence shown here is derived from an EMBL/GenBank/DDBJ whole genome shotgun (WGS) entry which is preliminary data.</text>
</comment>
<accession>X1VRI3</accession>
<proteinExistence type="predicted"/>
<reference evidence="1" key="1">
    <citation type="journal article" date="2014" name="Front. Microbiol.">
        <title>High frequency of phylogenetically diverse reductive dehalogenase-homologous genes in deep subseafloor sedimentary metagenomes.</title>
        <authorList>
            <person name="Kawai M."/>
            <person name="Futagami T."/>
            <person name="Toyoda A."/>
            <person name="Takaki Y."/>
            <person name="Nishi S."/>
            <person name="Hori S."/>
            <person name="Arai W."/>
            <person name="Tsubouchi T."/>
            <person name="Morono Y."/>
            <person name="Uchiyama I."/>
            <person name="Ito T."/>
            <person name="Fujiyama A."/>
            <person name="Inagaki F."/>
            <person name="Takami H."/>
        </authorList>
    </citation>
    <scope>NUCLEOTIDE SEQUENCE</scope>
    <source>
        <strain evidence="1">Expedition CK06-06</strain>
    </source>
</reference>
<name>X1VRI3_9ZZZZ</name>